<name>A0ABT7NB38_9BURK</name>
<keyword evidence="3" id="KW-1185">Reference proteome</keyword>
<dbReference type="Pfam" id="PF00535">
    <property type="entry name" value="Glycos_transf_2"/>
    <property type="match status" value="1"/>
</dbReference>
<dbReference type="EMBL" id="JASZYV010000002">
    <property type="protein sequence ID" value="MDM0045147.1"/>
    <property type="molecule type" value="Genomic_DNA"/>
</dbReference>
<dbReference type="GO" id="GO:0016757">
    <property type="term" value="F:glycosyltransferase activity"/>
    <property type="evidence" value="ECO:0007669"/>
    <property type="project" value="UniProtKB-KW"/>
</dbReference>
<dbReference type="EC" id="2.4.-.-" evidence="2"/>
<accession>A0ABT7NB38</accession>
<dbReference type="InterPro" id="IPR001173">
    <property type="entry name" value="Glyco_trans_2-like"/>
</dbReference>
<gene>
    <name evidence="2" type="ORF">QTH91_11690</name>
</gene>
<keyword evidence="2" id="KW-0808">Transferase</keyword>
<dbReference type="InterPro" id="IPR029044">
    <property type="entry name" value="Nucleotide-diphossugar_trans"/>
</dbReference>
<dbReference type="RefSeq" id="WP_286660244.1">
    <property type="nucleotide sequence ID" value="NZ_JASZYV010000002.1"/>
</dbReference>
<sequence length="257" mass="28303">MKRFDVTAVVTAHREGLLLKPALDSVELCVKDAECKGISVQTVISLDRPNELTCSIAERYCNSHSNVSIIFPDAGDLGISRNVAVEAAAGNYVAFLDGDDLWGGNWLSTAFTTAETERRALVLHPEVNVYFGRHNHVFLHVDMEANHFNIAGLAITNYWTSLCFAPKKLLVQCPYPASNLKQQIGFEDWGWNLSVLSAGVIHKVVPGTGHAIRMKRNASLLSETSSAGCMPRSSDFFVKTLQNMSRRPLSRLRIVGT</sequence>
<proteinExistence type="predicted"/>
<keyword evidence="2" id="KW-0328">Glycosyltransferase</keyword>
<dbReference type="CDD" id="cd00761">
    <property type="entry name" value="Glyco_tranf_GTA_type"/>
    <property type="match status" value="1"/>
</dbReference>
<evidence type="ECO:0000313" key="3">
    <source>
        <dbReference type="Proteomes" id="UP001174908"/>
    </source>
</evidence>
<feature type="domain" description="Glycosyltransferase 2-like" evidence="1">
    <location>
        <begin position="8"/>
        <end position="123"/>
    </location>
</feature>
<dbReference type="SUPFAM" id="SSF53448">
    <property type="entry name" value="Nucleotide-diphospho-sugar transferases"/>
    <property type="match status" value="1"/>
</dbReference>
<dbReference type="Proteomes" id="UP001174908">
    <property type="component" value="Unassembled WGS sequence"/>
</dbReference>
<dbReference type="Gene3D" id="3.90.550.10">
    <property type="entry name" value="Spore Coat Polysaccharide Biosynthesis Protein SpsA, Chain A"/>
    <property type="match status" value="1"/>
</dbReference>
<reference evidence="2" key="1">
    <citation type="submission" date="2023-06" db="EMBL/GenBank/DDBJ databases">
        <authorList>
            <person name="Jiang Y."/>
            <person name="Liu Q."/>
        </authorList>
    </citation>
    <scope>NUCLEOTIDE SEQUENCE</scope>
    <source>
        <strain evidence="2">CGMCC 1.12089</strain>
    </source>
</reference>
<organism evidence="2 3">
    <name type="scientific">Variovorax dokdonensis</name>
    <dbReference type="NCBI Taxonomy" id="344883"/>
    <lineage>
        <taxon>Bacteria</taxon>
        <taxon>Pseudomonadati</taxon>
        <taxon>Pseudomonadota</taxon>
        <taxon>Betaproteobacteria</taxon>
        <taxon>Burkholderiales</taxon>
        <taxon>Comamonadaceae</taxon>
        <taxon>Variovorax</taxon>
    </lineage>
</organism>
<comment type="caution">
    <text evidence="2">The sequence shown here is derived from an EMBL/GenBank/DDBJ whole genome shotgun (WGS) entry which is preliminary data.</text>
</comment>
<evidence type="ECO:0000313" key="2">
    <source>
        <dbReference type="EMBL" id="MDM0045147.1"/>
    </source>
</evidence>
<evidence type="ECO:0000259" key="1">
    <source>
        <dbReference type="Pfam" id="PF00535"/>
    </source>
</evidence>
<protein>
    <submittedName>
        <fullName evidence="2">Glycosyltransferase family A protein</fullName>
        <ecNumber evidence="2">2.4.-.-</ecNumber>
    </submittedName>
</protein>